<dbReference type="AlphaFoldDB" id="A0A382DEY0"/>
<dbReference type="Pfam" id="PF10609">
    <property type="entry name" value="ParA"/>
    <property type="match status" value="1"/>
</dbReference>
<dbReference type="GO" id="GO:0046872">
    <property type="term" value="F:metal ion binding"/>
    <property type="evidence" value="ECO:0007669"/>
    <property type="project" value="UniProtKB-KW"/>
</dbReference>
<feature type="non-terminal residue" evidence="7">
    <location>
        <position position="264"/>
    </location>
</feature>
<dbReference type="Pfam" id="PF01883">
    <property type="entry name" value="FeS_assembly_P"/>
    <property type="match status" value="1"/>
</dbReference>
<evidence type="ECO:0000256" key="3">
    <source>
        <dbReference type="ARBA" id="ARBA00022840"/>
    </source>
</evidence>
<dbReference type="CDD" id="cd02037">
    <property type="entry name" value="Mrp_NBP35"/>
    <property type="match status" value="1"/>
</dbReference>
<dbReference type="PROSITE" id="PS01215">
    <property type="entry name" value="MRP"/>
    <property type="match status" value="1"/>
</dbReference>
<dbReference type="InterPro" id="IPR002744">
    <property type="entry name" value="MIP18-like"/>
</dbReference>
<dbReference type="SUPFAM" id="SSF52540">
    <property type="entry name" value="P-loop containing nucleoside triphosphate hydrolases"/>
    <property type="match status" value="1"/>
</dbReference>
<name>A0A382DEY0_9ZZZZ</name>
<reference evidence="7" key="1">
    <citation type="submission" date="2018-05" db="EMBL/GenBank/DDBJ databases">
        <authorList>
            <person name="Lanie J.A."/>
            <person name="Ng W.-L."/>
            <person name="Kazmierczak K.M."/>
            <person name="Andrzejewski T.M."/>
            <person name="Davidsen T.M."/>
            <person name="Wayne K.J."/>
            <person name="Tettelin H."/>
            <person name="Glass J.I."/>
            <person name="Rusch D."/>
            <person name="Podicherti R."/>
            <person name="Tsui H.-C.T."/>
            <person name="Winkler M.E."/>
        </authorList>
    </citation>
    <scope>NUCLEOTIDE SEQUENCE</scope>
</reference>
<dbReference type="SUPFAM" id="SSF117916">
    <property type="entry name" value="Fe-S cluster assembly (FSCA) domain-like"/>
    <property type="match status" value="1"/>
</dbReference>
<keyword evidence="3" id="KW-0067">ATP-binding</keyword>
<dbReference type="GO" id="GO:0005524">
    <property type="term" value="F:ATP binding"/>
    <property type="evidence" value="ECO:0007669"/>
    <property type="project" value="UniProtKB-KW"/>
</dbReference>
<dbReference type="GO" id="GO:0016226">
    <property type="term" value="P:iron-sulfur cluster assembly"/>
    <property type="evidence" value="ECO:0007669"/>
    <property type="project" value="InterPro"/>
</dbReference>
<keyword evidence="4" id="KW-0408">Iron</keyword>
<evidence type="ECO:0000256" key="4">
    <source>
        <dbReference type="ARBA" id="ARBA00023004"/>
    </source>
</evidence>
<feature type="non-terminal residue" evidence="7">
    <location>
        <position position="1"/>
    </location>
</feature>
<accession>A0A382DEY0</accession>
<gene>
    <name evidence="7" type="ORF">METZ01_LOCUS189436</name>
</gene>
<dbReference type="Gene3D" id="3.30.300.130">
    <property type="entry name" value="Fe-S cluster assembly (FSCA)"/>
    <property type="match status" value="1"/>
</dbReference>
<evidence type="ECO:0000256" key="1">
    <source>
        <dbReference type="ARBA" id="ARBA00022723"/>
    </source>
</evidence>
<protein>
    <recommendedName>
        <fullName evidence="6">MIP18 family-like domain-containing protein</fullName>
    </recommendedName>
</protein>
<keyword evidence="5" id="KW-0411">Iron-sulfur</keyword>
<keyword evidence="1" id="KW-0479">Metal-binding</keyword>
<proteinExistence type="predicted"/>
<dbReference type="InterPro" id="IPR000808">
    <property type="entry name" value="Mrp-like_CS"/>
</dbReference>
<dbReference type="InterPro" id="IPR033756">
    <property type="entry name" value="YlxH/NBP35"/>
</dbReference>
<evidence type="ECO:0000259" key="6">
    <source>
        <dbReference type="Pfam" id="PF01883"/>
    </source>
</evidence>
<organism evidence="7">
    <name type="scientific">marine metagenome</name>
    <dbReference type="NCBI Taxonomy" id="408172"/>
    <lineage>
        <taxon>unclassified sequences</taxon>
        <taxon>metagenomes</taxon>
        <taxon>ecological metagenomes</taxon>
    </lineage>
</organism>
<dbReference type="EMBL" id="UINC01038897">
    <property type="protein sequence ID" value="SVB36582.1"/>
    <property type="molecule type" value="Genomic_DNA"/>
</dbReference>
<sequence length="264" mass="27650">VTSGIDEAAVLEALKVVVDPDLHRDIVSLGFVKQVRIEDGGHVGFTIELTTPACPVKDEMKAQAEAAVRQLAGVTGVSVEMTANVRSAVGGPEGPAPMEGVKNVIAVGAGKGGVGKTTVSVNLACALARLGGKVGILDADIYGPNVPIMLGVQKQLSTDGKKIIPAEKYGLSVVSMGFLTKEESPVIWRGPMLHGIIQQFFREVHWGELDYLVVDMPPGTGDIALSLSQTVPVAGAVVVTTPQTVSLADTRRAVHMYKKLNIPV</sequence>
<dbReference type="Gene3D" id="3.40.50.300">
    <property type="entry name" value="P-loop containing nucleotide triphosphate hydrolases"/>
    <property type="match status" value="1"/>
</dbReference>
<dbReference type="PANTHER" id="PTHR42961:SF2">
    <property type="entry name" value="IRON-SULFUR PROTEIN NUBPL"/>
    <property type="match status" value="1"/>
</dbReference>
<dbReference type="GO" id="GO:0140663">
    <property type="term" value="F:ATP-dependent FeS chaperone activity"/>
    <property type="evidence" value="ECO:0007669"/>
    <property type="project" value="InterPro"/>
</dbReference>
<dbReference type="InterPro" id="IPR044304">
    <property type="entry name" value="NUBPL-like"/>
</dbReference>
<feature type="domain" description="MIP18 family-like" evidence="6">
    <location>
        <begin position="7"/>
        <end position="79"/>
    </location>
</feature>
<dbReference type="InterPro" id="IPR034904">
    <property type="entry name" value="FSCA_dom_sf"/>
</dbReference>
<evidence type="ECO:0000256" key="2">
    <source>
        <dbReference type="ARBA" id="ARBA00022741"/>
    </source>
</evidence>
<evidence type="ECO:0000313" key="7">
    <source>
        <dbReference type="EMBL" id="SVB36582.1"/>
    </source>
</evidence>
<dbReference type="InterPro" id="IPR019591">
    <property type="entry name" value="Mrp/NBP35_ATP-bd"/>
</dbReference>
<evidence type="ECO:0000256" key="5">
    <source>
        <dbReference type="ARBA" id="ARBA00023014"/>
    </source>
</evidence>
<dbReference type="GO" id="GO:0051539">
    <property type="term" value="F:4 iron, 4 sulfur cluster binding"/>
    <property type="evidence" value="ECO:0007669"/>
    <property type="project" value="TreeGrafter"/>
</dbReference>
<keyword evidence="2" id="KW-0547">Nucleotide-binding</keyword>
<dbReference type="InterPro" id="IPR027417">
    <property type="entry name" value="P-loop_NTPase"/>
</dbReference>
<dbReference type="PANTHER" id="PTHR42961">
    <property type="entry name" value="IRON-SULFUR PROTEIN NUBPL"/>
    <property type="match status" value="1"/>
</dbReference>